<organism evidence="1 2">
    <name type="scientific">Dissostichus mawsoni</name>
    <name type="common">Antarctic cod</name>
    <dbReference type="NCBI Taxonomy" id="36200"/>
    <lineage>
        <taxon>Eukaryota</taxon>
        <taxon>Metazoa</taxon>
        <taxon>Chordata</taxon>
        <taxon>Craniata</taxon>
        <taxon>Vertebrata</taxon>
        <taxon>Euteleostomi</taxon>
        <taxon>Actinopterygii</taxon>
        <taxon>Neopterygii</taxon>
        <taxon>Teleostei</taxon>
        <taxon>Neoteleostei</taxon>
        <taxon>Acanthomorphata</taxon>
        <taxon>Eupercaria</taxon>
        <taxon>Perciformes</taxon>
        <taxon>Notothenioidei</taxon>
        <taxon>Nototheniidae</taxon>
        <taxon>Dissostichus</taxon>
    </lineage>
</organism>
<keyword evidence="2" id="KW-1185">Reference proteome</keyword>
<gene>
    <name evidence="1" type="ORF">F7725_008920</name>
</gene>
<proteinExistence type="predicted"/>
<dbReference type="Proteomes" id="UP000518266">
    <property type="component" value="Unassembled WGS sequence"/>
</dbReference>
<dbReference type="AlphaFoldDB" id="A0A7J5Z7C3"/>
<accession>A0A7J5Z7C3</accession>
<evidence type="ECO:0000313" key="2">
    <source>
        <dbReference type="Proteomes" id="UP000518266"/>
    </source>
</evidence>
<sequence>MVMAHCVKTDLHCTDCPLVVRSGDSSSCPPTSPALLSFQQLPVGGDLHVQRHLDVEQILVFSEVSRHLVLHVGDLRLQPSDVVLETSCLAPVTVLHVPHLPHQGLVLHVYENKCVKQSSQKKTSSWILFRKAISSCSVSMRLSRSRRARVAASTSCNRSVVSIYLHPSPLIGQDLHLPPQFAHLLLVKVGDACRLAASNALHLHRQRLVLLLQETNLLDSFIMKSSKEAVQSAAKEFLQFVNKGVSPYHGKVF</sequence>
<reference evidence="1 2" key="1">
    <citation type="submission" date="2020-03" db="EMBL/GenBank/DDBJ databases">
        <title>Dissostichus mawsoni Genome sequencing and assembly.</title>
        <authorList>
            <person name="Park H."/>
        </authorList>
    </citation>
    <scope>NUCLEOTIDE SEQUENCE [LARGE SCALE GENOMIC DNA]</scope>
    <source>
        <strain evidence="1">DM0001</strain>
        <tissue evidence="1">Muscle</tissue>
    </source>
</reference>
<dbReference type="EMBL" id="JAAKFY010000005">
    <property type="protein sequence ID" value="KAF3857061.1"/>
    <property type="molecule type" value="Genomic_DNA"/>
</dbReference>
<protein>
    <submittedName>
        <fullName evidence="1">Uncharacterized protein</fullName>
    </submittedName>
</protein>
<name>A0A7J5Z7C3_DISMA</name>
<evidence type="ECO:0000313" key="1">
    <source>
        <dbReference type="EMBL" id="KAF3857061.1"/>
    </source>
</evidence>
<comment type="caution">
    <text evidence="1">The sequence shown here is derived from an EMBL/GenBank/DDBJ whole genome shotgun (WGS) entry which is preliminary data.</text>
</comment>